<organism evidence="2">
    <name type="scientific">bioreactor metagenome</name>
    <dbReference type="NCBI Taxonomy" id="1076179"/>
    <lineage>
        <taxon>unclassified sequences</taxon>
        <taxon>metagenomes</taxon>
        <taxon>ecological metagenomes</taxon>
    </lineage>
</organism>
<feature type="transmembrane region" description="Helical" evidence="1">
    <location>
        <begin position="78"/>
        <end position="97"/>
    </location>
</feature>
<gene>
    <name evidence="2" type="ORF">SDC9_155344</name>
</gene>
<protein>
    <recommendedName>
        <fullName evidence="3">DUF1648 domain-containing protein</fullName>
    </recommendedName>
</protein>
<name>A0A645F171_9ZZZZ</name>
<dbReference type="EMBL" id="VSSQ01054086">
    <property type="protein sequence ID" value="MPN08068.1"/>
    <property type="molecule type" value="Genomic_DNA"/>
</dbReference>
<evidence type="ECO:0000256" key="1">
    <source>
        <dbReference type="SAM" id="Phobius"/>
    </source>
</evidence>
<keyword evidence="1" id="KW-0472">Membrane</keyword>
<keyword evidence="1" id="KW-1133">Transmembrane helix</keyword>
<evidence type="ECO:0000313" key="2">
    <source>
        <dbReference type="EMBL" id="MPN08068.1"/>
    </source>
</evidence>
<dbReference type="AlphaFoldDB" id="A0A645F171"/>
<feature type="transmembrane region" description="Helical" evidence="1">
    <location>
        <begin position="12"/>
        <end position="37"/>
    </location>
</feature>
<accession>A0A645F171</accession>
<proteinExistence type="predicted"/>
<evidence type="ECO:0008006" key="3">
    <source>
        <dbReference type="Google" id="ProtNLM"/>
    </source>
</evidence>
<comment type="caution">
    <text evidence="2">The sequence shown here is derived from an EMBL/GenBank/DDBJ whole genome shotgun (WGS) entry which is preliminary data.</text>
</comment>
<sequence length="98" mass="10470">MKRSRKELTGMIMIAIALIIAGVSYLMLPDVMIVQIGLDGKGSNTLPKLPGLLIPLAISTVSSIQYMKSKTSEGVKNLMFAVLGLGIGVFAFVINFGR</sequence>
<feature type="transmembrane region" description="Helical" evidence="1">
    <location>
        <begin position="49"/>
        <end position="66"/>
    </location>
</feature>
<reference evidence="2" key="1">
    <citation type="submission" date="2019-08" db="EMBL/GenBank/DDBJ databases">
        <authorList>
            <person name="Kucharzyk K."/>
            <person name="Murdoch R.W."/>
            <person name="Higgins S."/>
            <person name="Loffler F."/>
        </authorList>
    </citation>
    <scope>NUCLEOTIDE SEQUENCE</scope>
</reference>
<keyword evidence="1" id="KW-0812">Transmembrane</keyword>